<keyword evidence="3" id="KW-1185">Reference proteome</keyword>
<feature type="region of interest" description="Disordered" evidence="1">
    <location>
        <begin position="81"/>
        <end position="112"/>
    </location>
</feature>
<feature type="region of interest" description="Disordered" evidence="1">
    <location>
        <begin position="36"/>
        <end position="56"/>
    </location>
</feature>
<organism evidence="2 3">
    <name type="scientific">Popillia japonica</name>
    <name type="common">Japanese beetle</name>
    <dbReference type="NCBI Taxonomy" id="7064"/>
    <lineage>
        <taxon>Eukaryota</taxon>
        <taxon>Metazoa</taxon>
        <taxon>Ecdysozoa</taxon>
        <taxon>Arthropoda</taxon>
        <taxon>Hexapoda</taxon>
        <taxon>Insecta</taxon>
        <taxon>Pterygota</taxon>
        <taxon>Neoptera</taxon>
        <taxon>Endopterygota</taxon>
        <taxon>Coleoptera</taxon>
        <taxon>Polyphaga</taxon>
        <taxon>Scarabaeiformia</taxon>
        <taxon>Scarabaeidae</taxon>
        <taxon>Rutelinae</taxon>
        <taxon>Popillia</taxon>
    </lineage>
</organism>
<dbReference type="Proteomes" id="UP001458880">
    <property type="component" value="Unassembled WGS sequence"/>
</dbReference>
<dbReference type="EMBL" id="JASPKY010000009">
    <property type="protein sequence ID" value="KAK9753990.1"/>
    <property type="molecule type" value="Genomic_DNA"/>
</dbReference>
<reference evidence="2 3" key="1">
    <citation type="journal article" date="2024" name="BMC Genomics">
        <title>De novo assembly and annotation of Popillia japonica's genome with initial clues to its potential as an invasive pest.</title>
        <authorList>
            <person name="Cucini C."/>
            <person name="Boschi S."/>
            <person name="Funari R."/>
            <person name="Cardaioli E."/>
            <person name="Iannotti N."/>
            <person name="Marturano G."/>
            <person name="Paoli F."/>
            <person name="Bruttini M."/>
            <person name="Carapelli A."/>
            <person name="Frati F."/>
            <person name="Nardi F."/>
        </authorList>
    </citation>
    <scope>NUCLEOTIDE SEQUENCE [LARGE SCALE GENOMIC DNA]</scope>
    <source>
        <strain evidence="2">DMR45628</strain>
    </source>
</reference>
<evidence type="ECO:0000313" key="3">
    <source>
        <dbReference type="Proteomes" id="UP001458880"/>
    </source>
</evidence>
<evidence type="ECO:0000313" key="2">
    <source>
        <dbReference type="EMBL" id="KAK9753990.1"/>
    </source>
</evidence>
<gene>
    <name evidence="2" type="ORF">QE152_g1678</name>
</gene>
<name>A0AAW1N6R4_POPJA</name>
<sequence length="112" mass="12300">MTSPKSTEAKELEASTLGRVRFWLNIQLIITTIGKMTSPKSTESKELEGSQLTMCKGDNRTPLHCSSLTESKELEGSQLTMCKGDNRTPLHCSSLEVRGHPREASSPYSSAK</sequence>
<evidence type="ECO:0000256" key="1">
    <source>
        <dbReference type="SAM" id="MobiDB-lite"/>
    </source>
</evidence>
<protein>
    <submittedName>
        <fullName evidence="2">Uncharacterized protein</fullName>
    </submittedName>
</protein>
<comment type="caution">
    <text evidence="2">The sequence shown here is derived from an EMBL/GenBank/DDBJ whole genome shotgun (WGS) entry which is preliminary data.</text>
</comment>
<dbReference type="AlphaFoldDB" id="A0AAW1N6R4"/>
<accession>A0AAW1N6R4</accession>
<proteinExistence type="predicted"/>